<evidence type="ECO:0000313" key="3">
    <source>
        <dbReference type="Proteomes" id="UP001152607"/>
    </source>
</evidence>
<dbReference type="InterPro" id="IPR026749">
    <property type="entry name" value="Tmem135"/>
</dbReference>
<evidence type="ECO:0008006" key="4">
    <source>
        <dbReference type="Google" id="ProtNLM"/>
    </source>
</evidence>
<evidence type="ECO:0000313" key="2">
    <source>
        <dbReference type="EMBL" id="CAI6252429.1"/>
    </source>
</evidence>
<dbReference type="PANTHER" id="PTHR12459:SF15">
    <property type="entry name" value="TRANSMEMBRANE PROTEIN 135"/>
    <property type="match status" value="1"/>
</dbReference>
<sequence length="495" mass="55320">MNTTSIPTATCITVVDICDTVYVQSAELWRYRIAVAYLFGLLSTDGPRALKIVLLLCKRRLTVQAACHQIPLRTLFIQLLRLFPSHNDLTSLRIASLLAKFFASLTSASLSFALLNTRPSSYNDEGRDTASHLRFIKPGPFDEPPESLLKDVDDNTLNAKSLSRAELAGKTIDLTLFAVCRAADVLIQDAKSRIPLKPSSKARVLSRAVTPMLFCFSAATIMHAWFYSPSRLPHSYNTWISSAAKLDHRLLLVLRHAKYGTWRYGEDTGMGQLLGSMCHDYGLPEELGDPSKTVPVPCELVHMGCGKSCEKHALIRFWRGWSFAARIHAPLQLLVLLRHVRANARPGNKFAGLTKLAIIRAISNIARNSSFLGVFIALFYYGVCLSRTRLGPKLFSYKTVTPQMWDSGLCVLGGCLLCSLSILVEQPRKRLEILLFVLPRATATWFPRRYLPEHRWKEHLAFALSAAVVMTAAQENPKRVRGVFGSLLRHVLKTN</sequence>
<feature type="transmembrane region" description="Helical" evidence="1">
    <location>
        <begin position="403"/>
        <end position="424"/>
    </location>
</feature>
<dbReference type="PANTHER" id="PTHR12459">
    <property type="entry name" value="TRANSMEMBRANE PROTEIN 135-RELATED"/>
    <property type="match status" value="1"/>
</dbReference>
<dbReference type="AlphaFoldDB" id="A0A9W4U3B0"/>
<keyword evidence="3" id="KW-1185">Reference proteome</keyword>
<protein>
    <recommendedName>
        <fullName evidence="4">Integral membrane protein</fullName>
    </recommendedName>
</protein>
<evidence type="ECO:0000256" key="1">
    <source>
        <dbReference type="SAM" id="Phobius"/>
    </source>
</evidence>
<keyword evidence="1" id="KW-1133">Transmembrane helix</keyword>
<dbReference type="OrthoDB" id="4021778at2759"/>
<keyword evidence="1" id="KW-0472">Membrane</keyword>
<accession>A0A9W4U3B0</accession>
<dbReference type="Proteomes" id="UP001152607">
    <property type="component" value="Unassembled WGS sequence"/>
</dbReference>
<reference evidence="2" key="1">
    <citation type="submission" date="2023-01" db="EMBL/GenBank/DDBJ databases">
        <authorList>
            <person name="Van Ghelder C."/>
            <person name="Rancurel C."/>
        </authorList>
    </citation>
    <scope>NUCLEOTIDE SEQUENCE</scope>
    <source>
        <strain evidence="2">CNCM I-4278</strain>
    </source>
</reference>
<dbReference type="EMBL" id="CAOQHR010000001">
    <property type="protein sequence ID" value="CAI6252429.1"/>
    <property type="molecule type" value="Genomic_DNA"/>
</dbReference>
<proteinExistence type="predicted"/>
<feature type="transmembrane region" description="Helical" evidence="1">
    <location>
        <begin position="365"/>
        <end position="383"/>
    </location>
</feature>
<organism evidence="2 3">
    <name type="scientific">Periconia digitata</name>
    <dbReference type="NCBI Taxonomy" id="1303443"/>
    <lineage>
        <taxon>Eukaryota</taxon>
        <taxon>Fungi</taxon>
        <taxon>Dikarya</taxon>
        <taxon>Ascomycota</taxon>
        <taxon>Pezizomycotina</taxon>
        <taxon>Dothideomycetes</taxon>
        <taxon>Pleosporomycetidae</taxon>
        <taxon>Pleosporales</taxon>
        <taxon>Massarineae</taxon>
        <taxon>Periconiaceae</taxon>
        <taxon>Periconia</taxon>
    </lineage>
</organism>
<comment type="caution">
    <text evidence="2">The sequence shown here is derived from an EMBL/GenBank/DDBJ whole genome shotgun (WGS) entry which is preliminary data.</text>
</comment>
<gene>
    <name evidence="2" type="ORF">PDIGIT_LOCUS1024</name>
</gene>
<name>A0A9W4U3B0_9PLEO</name>
<keyword evidence="1" id="KW-0812">Transmembrane</keyword>